<protein>
    <submittedName>
        <fullName evidence="1">Uncharacterized protein</fullName>
    </submittedName>
</protein>
<organism evidence="1 2">
    <name type="scientific">Gigaspora margarita</name>
    <dbReference type="NCBI Taxonomy" id="4874"/>
    <lineage>
        <taxon>Eukaryota</taxon>
        <taxon>Fungi</taxon>
        <taxon>Fungi incertae sedis</taxon>
        <taxon>Mucoromycota</taxon>
        <taxon>Glomeromycotina</taxon>
        <taxon>Glomeromycetes</taxon>
        <taxon>Diversisporales</taxon>
        <taxon>Gigasporaceae</taxon>
        <taxon>Gigaspora</taxon>
    </lineage>
</organism>
<gene>
    <name evidence="1" type="ORF">F8M41_015489</name>
</gene>
<keyword evidence="2" id="KW-1185">Reference proteome</keyword>
<comment type="caution">
    <text evidence="1">The sequence shown here is derived from an EMBL/GenBank/DDBJ whole genome shotgun (WGS) entry which is preliminary data.</text>
</comment>
<dbReference type="EMBL" id="WTPW01003248">
    <property type="protein sequence ID" value="KAF0349134.1"/>
    <property type="molecule type" value="Genomic_DNA"/>
</dbReference>
<reference evidence="1 2" key="1">
    <citation type="journal article" date="2019" name="Environ. Microbiol.">
        <title>At the nexus of three kingdoms: the genome of the mycorrhizal fungus Gigaspora margarita provides insights into plant, endobacterial and fungal interactions.</title>
        <authorList>
            <person name="Venice F."/>
            <person name="Ghignone S."/>
            <person name="Salvioli di Fossalunga A."/>
            <person name="Amselem J."/>
            <person name="Novero M."/>
            <person name="Xianan X."/>
            <person name="Sedzielewska Toro K."/>
            <person name="Morin E."/>
            <person name="Lipzen A."/>
            <person name="Grigoriev I.V."/>
            <person name="Henrissat B."/>
            <person name="Martin F.M."/>
            <person name="Bonfante P."/>
        </authorList>
    </citation>
    <scope>NUCLEOTIDE SEQUENCE [LARGE SCALE GENOMIC DNA]</scope>
    <source>
        <strain evidence="1 2">BEG34</strain>
    </source>
</reference>
<dbReference type="Proteomes" id="UP000439903">
    <property type="component" value="Unassembled WGS sequence"/>
</dbReference>
<name>A0A8H3WUM4_GIGMA</name>
<evidence type="ECO:0000313" key="1">
    <source>
        <dbReference type="EMBL" id="KAF0349134.1"/>
    </source>
</evidence>
<proteinExistence type="predicted"/>
<sequence length="98" mass="11262">MVLYAKVQDDIGIGQIITHTRKIRNIVRKTSARKIKFRTINQANGIMLKIKTKHEKRECANEFKLDDFIDICSGFFGPIIERNIVTLLFISPTSLVPM</sequence>
<evidence type="ECO:0000313" key="2">
    <source>
        <dbReference type="Proteomes" id="UP000439903"/>
    </source>
</evidence>
<accession>A0A8H3WUM4</accession>
<dbReference type="AlphaFoldDB" id="A0A8H3WUM4"/>